<evidence type="ECO:0000313" key="2">
    <source>
        <dbReference type="EMBL" id="TCO23118.1"/>
    </source>
</evidence>
<dbReference type="RefSeq" id="WP_158292882.1">
    <property type="nucleotide sequence ID" value="NZ_SLWM01000006.1"/>
</dbReference>
<accession>A0ABY2BKY0</accession>
<organism evidence="2 3">
    <name type="scientific">Kribbella orskensis</name>
    <dbReference type="NCBI Taxonomy" id="2512216"/>
    <lineage>
        <taxon>Bacteria</taxon>
        <taxon>Bacillati</taxon>
        <taxon>Actinomycetota</taxon>
        <taxon>Actinomycetes</taxon>
        <taxon>Propionibacteriales</taxon>
        <taxon>Kribbellaceae</taxon>
        <taxon>Kribbella</taxon>
    </lineage>
</organism>
<feature type="domain" description="Aminoglycoside phosphotransferase" evidence="1">
    <location>
        <begin position="58"/>
        <end position="264"/>
    </location>
</feature>
<protein>
    <submittedName>
        <fullName evidence="2">Spectinomycin phosphotransferase</fullName>
    </submittedName>
</protein>
<comment type="caution">
    <text evidence="2">The sequence shown here is derived from an EMBL/GenBank/DDBJ whole genome shotgun (WGS) entry which is preliminary data.</text>
</comment>
<evidence type="ECO:0000313" key="3">
    <source>
        <dbReference type="Proteomes" id="UP000295818"/>
    </source>
</evidence>
<dbReference type="Gene3D" id="3.30.200.20">
    <property type="entry name" value="Phosphorylase Kinase, domain 1"/>
    <property type="match status" value="1"/>
</dbReference>
<dbReference type="Gene3D" id="1.10.510.10">
    <property type="entry name" value="Transferase(Phosphotransferase) domain 1"/>
    <property type="match status" value="1"/>
</dbReference>
<sequence>MTDFVRWVADDFGVELADLKPVDHGADVAAEVWQASTPTGEQYAVKWSGGGTDVAPKVTAFLADSGVQGIPGPVRTRTGELWSVRDGKRLSLAPWITGDRAADTGLTTDQWTSYGALLAEVHAIEPPAVLAAAMSRLNPINARMPALTKSLGERFSAGVPQDALEAEVAATWLEHQQTIARVVELTQEFARRDLGGTPVICHADPHLGNVLVAPEQLHLIDWDDVVLAPVEQDLLFMLGGMRSLGPTTQAEEDAFFKGYGPVTLDHTRLTYYRAARALEDIALWAQQAVTGPDRETCLHILRGNLGPDSLTARALGQADSGVT</sequence>
<reference evidence="2 3" key="1">
    <citation type="journal article" date="2015" name="Stand. Genomic Sci.">
        <title>Genomic Encyclopedia of Bacterial and Archaeal Type Strains, Phase III: the genomes of soil and plant-associated and newly described type strains.</title>
        <authorList>
            <person name="Whitman W.B."/>
            <person name="Woyke T."/>
            <person name="Klenk H.P."/>
            <person name="Zhou Y."/>
            <person name="Lilburn T.G."/>
            <person name="Beck B.J."/>
            <person name="De Vos P."/>
            <person name="Vandamme P."/>
            <person name="Eisen J.A."/>
            <person name="Garrity G."/>
            <person name="Hugenholtz P."/>
            <person name="Kyrpides N.C."/>
        </authorList>
    </citation>
    <scope>NUCLEOTIDE SEQUENCE [LARGE SCALE GENOMIC DNA]</scope>
    <source>
        <strain evidence="2 3">VKM Ac-2538</strain>
    </source>
</reference>
<dbReference type="Proteomes" id="UP000295818">
    <property type="component" value="Unassembled WGS sequence"/>
</dbReference>
<proteinExistence type="predicted"/>
<dbReference type="Gene3D" id="1.20.58.840">
    <property type="match status" value="1"/>
</dbReference>
<evidence type="ECO:0000259" key="1">
    <source>
        <dbReference type="Pfam" id="PF01636"/>
    </source>
</evidence>
<dbReference type="EMBL" id="SLWM01000006">
    <property type="protein sequence ID" value="TCO23118.1"/>
    <property type="molecule type" value="Genomic_DNA"/>
</dbReference>
<dbReference type="InterPro" id="IPR002575">
    <property type="entry name" value="Aminoglycoside_PTrfase"/>
</dbReference>
<dbReference type="SUPFAM" id="SSF56112">
    <property type="entry name" value="Protein kinase-like (PK-like)"/>
    <property type="match status" value="1"/>
</dbReference>
<keyword evidence="3" id="KW-1185">Reference proteome</keyword>
<gene>
    <name evidence="2" type="ORF">EV644_106426</name>
</gene>
<name>A0ABY2BKY0_9ACTN</name>
<dbReference type="InterPro" id="IPR011009">
    <property type="entry name" value="Kinase-like_dom_sf"/>
</dbReference>
<dbReference type="Pfam" id="PF01636">
    <property type="entry name" value="APH"/>
    <property type="match status" value="1"/>
</dbReference>